<feature type="region of interest" description="Disordered" evidence="1">
    <location>
        <begin position="39"/>
        <end position="61"/>
    </location>
</feature>
<protein>
    <submittedName>
        <fullName evidence="2">Dithiol-disulfide oxidoreductase, DUF899 family</fullName>
    </submittedName>
</protein>
<feature type="region of interest" description="Disordered" evidence="1">
    <location>
        <begin position="228"/>
        <end position="249"/>
    </location>
</feature>
<feature type="compositionally biased region" description="Acidic residues" evidence="1">
    <location>
        <begin position="198"/>
        <end position="214"/>
    </location>
</feature>
<dbReference type="Proteomes" id="UP001205311">
    <property type="component" value="Unassembled WGS sequence"/>
</dbReference>
<sequence length="249" mass="26277">MDTVRTVHASATAEHRAARAELAAAERQLRAAAERVAALRRSLPPGPEVDPATPLTTASGKPVTLGGLFGPHRTLLTYGMRFDEGWDEPCPTCAMWVDGLDGVAPHLAERAGVAVLAPASPGQLAAVAARRAWTWVPVASTQPGDLLDRLGARDEDGRPTAVLSVFHWGEDGRVRLHWQGPAGEVGSASREAGATGEADGEPAGEPAGEPDGEIDLVRSLCAAWGLLDLLPEGPGDWRPTRRDRPAPRR</sequence>
<evidence type="ECO:0000313" key="2">
    <source>
        <dbReference type="EMBL" id="MCP2258411.1"/>
    </source>
</evidence>
<evidence type="ECO:0000313" key="3">
    <source>
        <dbReference type="Proteomes" id="UP001205311"/>
    </source>
</evidence>
<dbReference type="InterPro" id="IPR036249">
    <property type="entry name" value="Thioredoxin-like_sf"/>
</dbReference>
<evidence type="ECO:0000256" key="1">
    <source>
        <dbReference type="SAM" id="MobiDB-lite"/>
    </source>
</evidence>
<name>A0ABT1HSC7_STRSD</name>
<organism evidence="2 3">
    <name type="scientific">Streptoalloteichus tenebrarius (strain ATCC 17920 / DSM 40477 / JCM 4838 / CBS 697.72 / NBRC 16177 / NCIMB 11028 / NRRL B-12390 / A12253. 1 / ISP 5477)</name>
    <name type="common">Streptomyces tenebrarius</name>
    <dbReference type="NCBI Taxonomy" id="1933"/>
    <lineage>
        <taxon>Bacteria</taxon>
        <taxon>Bacillati</taxon>
        <taxon>Actinomycetota</taxon>
        <taxon>Actinomycetes</taxon>
        <taxon>Pseudonocardiales</taxon>
        <taxon>Pseudonocardiaceae</taxon>
        <taxon>Streptoalloteichus</taxon>
    </lineage>
</organism>
<dbReference type="SUPFAM" id="SSF52833">
    <property type="entry name" value="Thioredoxin-like"/>
    <property type="match status" value="1"/>
</dbReference>
<dbReference type="Pfam" id="PF05988">
    <property type="entry name" value="DUF899"/>
    <property type="match status" value="1"/>
</dbReference>
<accession>A0ABT1HSC7</accession>
<keyword evidence="3" id="KW-1185">Reference proteome</keyword>
<dbReference type="InterPro" id="IPR010296">
    <property type="entry name" value="DUF899_thioredox"/>
</dbReference>
<comment type="caution">
    <text evidence="2">The sequence shown here is derived from an EMBL/GenBank/DDBJ whole genome shotgun (WGS) entry which is preliminary data.</text>
</comment>
<reference evidence="2 3" key="1">
    <citation type="submission" date="2022-06" db="EMBL/GenBank/DDBJ databases">
        <title>Genomic Encyclopedia of Archaeal and Bacterial Type Strains, Phase II (KMG-II): from individual species to whole genera.</title>
        <authorList>
            <person name="Goeker M."/>
        </authorList>
    </citation>
    <scope>NUCLEOTIDE SEQUENCE [LARGE SCALE GENOMIC DNA]</scope>
    <source>
        <strain evidence="2 3">DSM 40477</strain>
    </source>
</reference>
<feature type="compositionally biased region" description="Basic and acidic residues" evidence="1">
    <location>
        <begin position="238"/>
        <end position="249"/>
    </location>
</feature>
<gene>
    <name evidence="2" type="ORF">LX15_002105</name>
</gene>
<feature type="region of interest" description="Disordered" evidence="1">
    <location>
        <begin position="182"/>
        <end position="214"/>
    </location>
</feature>
<dbReference type="EMBL" id="JAMTCP010000008">
    <property type="protein sequence ID" value="MCP2258411.1"/>
    <property type="molecule type" value="Genomic_DNA"/>
</dbReference>
<proteinExistence type="predicted"/>
<dbReference type="Gene3D" id="3.40.30.10">
    <property type="entry name" value="Glutaredoxin"/>
    <property type="match status" value="1"/>
</dbReference>